<evidence type="ECO:0000256" key="3">
    <source>
        <dbReference type="ARBA" id="ARBA00022737"/>
    </source>
</evidence>
<keyword evidence="5" id="KW-0862">Zinc</keyword>
<evidence type="ECO:0000256" key="7">
    <source>
        <dbReference type="PROSITE-ProRule" id="PRU00042"/>
    </source>
</evidence>
<protein>
    <recommendedName>
        <fullName evidence="9">C2H2-type domain-containing protein</fullName>
    </recommendedName>
</protein>
<dbReference type="GO" id="GO:0005634">
    <property type="term" value="C:nucleus"/>
    <property type="evidence" value="ECO:0007669"/>
    <property type="project" value="UniProtKB-SubCell"/>
</dbReference>
<dbReference type="InterPro" id="IPR050888">
    <property type="entry name" value="ZnF_C2H2-type_TF"/>
</dbReference>
<evidence type="ECO:0000256" key="1">
    <source>
        <dbReference type="ARBA" id="ARBA00004123"/>
    </source>
</evidence>
<name>A0A8H4F6K9_MUCCL</name>
<feature type="domain" description="C2H2-type" evidence="9">
    <location>
        <begin position="278"/>
        <end position="306"/>
    </location>
</feature>
<keyword evidence="2" id="KW-0479">Metal-binding</keyword>
<dbReference type="Proteomes" id="UP000469890">
    <property type="component" value="Unassembled WGS sequence"/>
</dbReference>
<gene>
    <name evidence="10" type="ORF">FB192DRAFT_1362724</name>
</gene>
<dbReference type="InterPro" id="IPR013087">
    <property type="entry name" value="Znf_C2H2_type"/>
</dbReference>
<keyword evidence="3" id="KW-0677">Repeat</keyword>
<dbReference type="Gene3D" id="3.30.160.60">
    <property type="entry name" value="Classic Zinc Finger"/>
    <property type="match status" value="3"/>
</dbReference>
<dbReference type="AlphaFoldDB" id="A0A8H4F6K9"/>
<keyword evidence="4 7" id="KW-0863">Zinc-finger</keyword>
<dbReference type="Pfam" id="PF12874">
    <property type="entry name" value="zf-met"/>
    <property type="match status" value="3"/>
</dbReference>
<dbReference type="PROSITE" id="PS50157">
    <property type="entry name" value="ZINC_FINGER_C2H2_2"/>
    <property type="match status" value="4"/>
</dbReference>
<evidence type="ECO:0000256" key="2">
    <source>
        <dbReference type="ARBA" id="ARBA00022723"/>
    </source>
</evidence>
<feature type="domain" description="C2H2-type" evidence="9">
    <location>
        <begin position="117"/>
        <end position="140"/>
    </location>
</feature>
<sequence length="391" mass="45711">MKLRNRTTRVIGDVTQEDRKPASNATGESTSILASSSNSCGLIIKQEDAKDDKALLEQHDSEFGTKEYRYKCDMCNQRMPNRKLVLEHRLSIHNIKRRISRTIGNINVEPDIHDPNFYCKSCEQGYTNRSRFRHHLRRTHFLVLEKLPNYKVPLKGILPDPDDPKLYCKACNYTYKRKSGYKAHCRYIHGVKSFKSANQKSNTSSNMIDNYYRKTAIREKKNDIVPDADDPNFYCCSCNKKFGRKNSFREHLKEKHSIFHSAPRKQSLCKPDIDDTNNYCRACQKTYSHKSTYRKHLRLVHRMTLPKLKKPADNPHNPDHYCSVCKKKYTLSRLYRKHCRNVHFMTLYHVSVVNPNAKIDINDPGFFCAQCERSFPSSLDFKRHLAGVHSI</sequence>
<feature type="domain" description="C2H2-type" evidence="9">
    <location>
        <begin position="366"/>
        <end position="391"/>
    </location>
</feature>
<dbReference type="PANTHER" id="PTHR24406">
    <property type="entry name" value="TRANSCRIPTIONAL REPRESSOR CTCFL-RELATED"/>
    <property type="match status" value="1"/>
</dbReference>
<organism evidence="10 11">
    <name type="scientific">Mucor circinelloides f. lusitanicus</name>
    <name type="common">Mucor racemosus var. lusitanicus</name>
    <dbReference type="NCBI Taxonomy" id="29924"/>
    <lineage>
        <taxon>Eukaryota</taxon>
        <taxon>Fungi</taxon>
        <taxon>Fungi incertae sedis</taxon>
        <taxon>Mucoromycota</taxon>
        <taxon>Mucoromycotina</taxon>
        <taxon>Mucoromycetes</taxon>
        <taxon>Mucorales</taxon>
        <taxon>Mucorineae</taxon>
        <taxon>Mucoraceae</taxon>
        <taxon>Mucor</taxon>
    </lineage>
</organism>
<dbReference type="EMBL" id="JAAECE010000002">
    <property type="protein sequence ID" value="KAF1805413.1"/>
    <property type="molecule type" value="Genomic_DNA"/>
</dbReference>
<comment type="subcellular location">
    <subcellularLocation>
        <location evidence="1">Nucleus</location>
    </subcellularLocation>
</comment>
<evidence type="ECO:0000259" key="9">
    <source>
        <dbReference type="PROSITE" id="PS50157"/>
    </source>
</evidence>
<keyword evidence="6" id="KW-0539">Nucleus</keyword>
<evidence type="ECO:0000313" key="10">
    <source>
        <dbReference type="EMBL" id="KAF1805413.1"/>
    </source>
</evidence>
<evidence type="ECO:0000313" key="11">
    <source>
        <dbReference type="Proteomes" id="UP000469890"/>
    </source>
</evidence>
<reference evidence="10 11" key="1">
    <citation type="submission" date="2019-09" db="EMBL/GenBank/DDBJ databases">
        <authorList>
            <consortium name="DOE Joint Genome Institute"/>
            <person name="Mondo S.J."/>
            <person name="Navarro-Mendoza M.I."/>
            <person name="Perez-Arques C."/>
            <person name="Panchal S."/>
            <person name="Nicolas F.E."/>
            <person name="Ganguly P."/>
            <person name="Pangilinan J."/>
            <person name="Grigoriev I."/>
            <person name="Heitman J."/>
            <person name="Sanya K."/>
            <person name="Garre V."/>
        </authorList>
    </citation>
    <scope>NUCLEOTIDE SEQUENCE [LARGE SCALE GENOMIC DNA]</scope>
    <source>
        <strain evidence="10 11">MU402</strain>
    </source>
</reference>
<dbReference type="SMART" id="SM00355">
    <property type="entry name" value="ZnF_C2H2"/>
    <property type="match status" value="7"/>
</dbReference>
<evidence type="ECO:0000256" key="6">
    <source>
        <dbReference type="ARBA" id="ARBA00023242"/>
    </source>
</evidence>
<comment type="caution">
    <text evidence="10">The sequence shown here is derived from an EMBL/GenBank/DDBJ whole genome shotgun (WGS) entry which is preliminary data.</text>
</comment>
<evidence type="ECO:0000256" key="4">
    <source>
        <dbReference type="ARBA" id="ARBA00022771"/>
    </source>
</evidence>
<proteinExistence type="predicted"/>
<accession>A0A8H4F6K9</accession>
<feature type="region of interest" description="Disordered" evidence="8">
    <location>
        <begin position="1"/>
        <end position="33"/>
    </location>
</feature>
<feature type="compositionally biased region" description="Polar residues" evidence="8">
    <location>
        <begin position="23"/>
        <end position="33"/>
    </location>
</feature>
<dbReference type="PROSITE" id="PS00028">
    <property type="entry name" value="ZINC_FINGER_C2H2_1"/>
    <property type="match status" value="7"/>
</dbReference>
<dbReference type="GO" id="GO:0008270">
    <property type="term" value="F:zinc ion binding"/>
    <property type="evidence" value="ECO:0007669"/>
    <property type="project" value="UniProtKB-KW"/>
</dbReference>
<feature type="domain" description="C2H2-type" evidence="9">
    <location>
        <begin position="233"/>
        <end position="265"/>
    </location>
</feature>
<evidence type="ECO:0000256" key="5">
    <source>
        <dbReference type="ARBA" id="ARBA00022833"/>
    </source>
</evidence>
<evidence type="ECO:0000256" key="8">
    <source>
        <dbReference type="SAM" id="MobiDB-lite"/>
    </source>
</evidence>